<dbReference type="RefSeq" id="WP_269281059.1">
    <property type="nucleotide sequence ID" value="NZ_CP098247.1"/>
</dbReference>
<sequence length="256" mass="29094">MQEKKESLVLSDDFIQCWHDAGRHLQQQIEGGPAWIRAHLDQPIMEHLSFRLGNQLFFIRIEDAEGQLKTPGSEEALIKIAEKCNGHACIMPMRFSFGHWIPVEKGWGLLSQKDRTPVNPPDLVTDEKIEMTDWELHDFAIQVVRQNLIQSGESVTAWNSNPELQPSIWLGGDAGLQWVVVQAVRYPEEAKIPSNIKDIEAAYKEKGARGNFAYVSFANENQQRDTPLKEGEKPLPVYRGEKVFISYSGLLDINND</sequence>
<dbReference type="Proteomes" id="UP001164819">
    <property type="component" value="Chromosome"/>
</dbReference>
<dbReference type="EMBL" id="CP098251">
    <property type="protein sequence ID" value="WAV90915.1"/>
    <property type="molecule type" value="Genomic_DNA"/>
</dbReference>
<accession>A0A9E9NSY8</accession>
<name>A0A9E9NSY8_9BURK</name>
<organism evidence="1">
    <name type="scientific">Oxalobacter aliiformigenes</name>
    <dbReference type="NCBI Taxonomy" id="2946593"/>
    <lineage>
        <taxon>Bacteria</taxon>
        <taxon>Pseudomonadati</taxon>
        <taxon>Pseudomonadota</taxon>
        <taxon>Betaproteobacteria</taxon>
        <taxon>Burkholderiales</taxon>
        <taxon>Oxalobacteraceae</taxon>
        <taxon>Oxalobacter</taxon>
    </lineage>
</organism>
<protein>
    <submittedName>
        <fullName evidence="1">Uncharacterized protein</fullName>
    </submittedName>
</protein>
<evidence type="ECO:0000313" key="1">
    <source>
        <dbReference type="EMBL" id="WAV90915.1"/>
    </source>
</evidence>
<proteinExistence type="predicted"/>
<dbReference type="AlphaFoldDB" id="A0A9E9NSY8"/>
<reference evidence="1" key="1">
    <citation type="journal article" date="2022" name="Front. Microbiol.">
        <title>New perspectives on an old grouping: The genomic and phenotypic variability of Oxalobacter formigenes and the implications for calcium oxalate stone prevention.</title>
        <authorList>
            <person name="Chmiel J.A."/>
            <person name="Carr C."/>
            <person name="Stuivenberg G.A."/>
            <person name="Venema R."/>
            <person name="Chanyi R.M."/>
            <person name="Al K.F."/>
            <person name="Giguere D."/>
            <person name="Say H."/>
            <person name="Akouris P.P."/>
            <person name="Dominguez Romero S.A."/>
            <person name="Kwong A."/>
            <person name="Tai V."/>
            <person name="Koval S.F."/>
            <person name="Razvi H."/>
            <person name="Bjazevic J."/>
            <person name="Burton J.P."/>
        </authorList>
    </citation>
    <scope>NUCLEOTIDE SEQUENCE</scope>
    <source>
        <strain evidence="1">OxK</strain>
    </source>
</reference>
<gene>
    <name evidence="1" type="ORF">NB646_08795</name>
</gene>